<dbReference type="EMBL" id="CP032823">
    <property type="protein sequence ID" value="AYJ79618.1"/>
    <property type="molecule type" value="Genomic_DNA"/>
</dbReference>
<reference evidence="2 3" key="1">
    <citation type="submission" date="2018-10" db="EMBL/GenBank/DDBJ databases">
        <title>Complete genome sequences of Arcobacter cryaerophilus strains ATCC 43158 and ATCC 49615.</title>
        <authorList>
            <person name="Miller W.G."/>
            <person name="Yee E."/>
            <person name="Bono J.L."/>
        </authorList>
    </citation>
    <scope>NUCLEOTIDE SEQUENCE [LARGE SCALE GENOMIC DNA]</scope>
    <source>
        <strain evidence="2 3">ATCC 43158</strain>
    </source>
</reference>
<dbReference type="PANTHER" id="PTHR48079:SF6">
    <property type="entry name" value="NAD(P)-BINDING DOMAIN-CONTAINING PROTEIN-RELATED"/>
    <property type="match status" value="1"/>
</dbReference>
<feature type="domain" description="NAD-dependent epimerase/dehydratase" evidence="1">
    <location>
        <begin position="8"/>
        <end position="187"/>
    </location>
</feature>
<dbReference type="Proteomes" id="UP000273809">
    <property type="component" value="Chromosome"/>
</dbReference>
<proteinExistence type="predicted"/>
<dbReference type="InterPro" id="IPR051783">
    <property type="entry name" value="NAD(P)-dependent_oxidoreduct"/>
</dbReference>
<dbReference type="InterPro" id="IPR036291">
    <property type="entry name" value="NAD(P)-bd_dom_sf"/>
</dbReference>
<dbReference type="RefSeq" id="WP_228199773.1">
    <property type="nucleotide sequence ID" value="NZ_CP021072.1"/>
</dbReference>
<evidence type="ECO:0000313" key="2">
    <source>
        <dbReference type="EMBL" id="AYJ79618.1"/>
    </source>
</evidence>
<accession>A0AAD0TWD4</accession>
<sequence length="245" mass="26845">MMACNKKIFVAGATGVIGRSLCKMLVKNGWTVYGTTRSENKIEILKQIGVEPVIVDVYDEKKLEEVLGSIKPKIVFHQLTDLPAGLDPTKIEEALESNARLREVGTKNLVNSSIKAGVKKMIAQSIAFVYEPSSLPHTEESALLNFEDPVYGSTSKAVASLEEQVLNAPFVGIVLRNGLLYGNGTGFENPVDFVPPVHVEAAAHAAFLAINCITNNIYNISDVDSRISIQRAKTELEWNPDYRLN</sequence>
<evidence type="ECO:0000259" key="1">
    <source>
        <dbReference type="Pfam" id="PF01370"/>
    </source>
</evidence>
<protein>
    <submittedName>
        <fullName evidence="2">Nucleoside-diphosphate-sugar epimerase</fullName>
    </submittedName>
</protein>
<dbReference type="SUPFAM" id="SSF51735">
    <property type="entry name" value="NAD(P)-binding Rossmann-fold domains"/>
    <property type="match status" value="1"/>
</dbReference>
<gene>
    <name evidence="2" type="ORF">ACRYA_0470</name>
</gene>
<dbReference type="PANTHER" id="PTHR48079">
    <property type="entry name" value="PROTEIN YEEZ"/>
    <property type="match status" value="1"/>
</dbReference>
<organism evidence="2 3">
    <name type="scientific">Aliarcobacter cryaerophilus ATCC 43158</name>
    <dbReference type="NCBI Taxonomy" id="1032070"/>
    <lineage>
        <taxon>Bacteria</taxon>
        <taxon>Pseudomonadati</taxon>
        <taxon>Campylobacterota</taxon>
        <taxon>Epsilonproteobacteria</taxon>
        <taxon>Campylobacterales</taxon>
        <taxon>Arcobacteraceae</taxon>
        <taxon>Aliarcobacter</taxon>
    </lineage>
</organism>
<dbReference type="GO" id="GO:0004029">
    <property type="term" value="F:aldehyde dehydrogenase (NAD+) activity"/>
    <property type="evidence" value="ECO:0007669"/>
    <property type="project" value="TreeGrafter"/>
</dbReference>
<dbReference type="AlphaFoldDB" id="A0AAD0TWD4"/>
<dbReference type="GeneID" id="56460693"/>
<evidence type="ECO:0000313" key="3">
    <source>
        <dbReference type="Proteomes" id="UP000273809"/>
    </source>
</evidence>
<dbReference type="InterPro" id="IPR001509">
    <property type="entry name" value="Epimerase_deHydtase"/>
</dbReference>
<dbReference type="KEGG" id="acre:ACRYA_0470"/>
<dbReference type="Pfam" id="PF01370">
    <property type="entry name" value="Epimerase"/>
    <property type="match status" value="1"/>
</dbReference>
<dbReference type="GO" id="GO:0005737">
    <property type="term" value="C:cytoplasm"/>
    <property type="evidence" value="ECO:0007669"/>
    <property type="project" value="TreeGrafter"/>
</dbReference>
<dbReference type="Gene3D" id="3.40.50.720">
    <property type="entry name" value="NAD(P)-binding Rossmann-like Domain"/>
    <property type="match status" value="1"/>
</dbReference>
<name>A0AAD0TWD4_9BACT</name>